<dbReference type="InterPro" id="IPR000504">
    <property type="entry name" value="RRM_dom"/>
</dbReference>
<dbReference type="Proteomes" id="UP001369815">
    <property type="component" value="Unassembled WGS sequence"/>
</dbReference>
<feature type="compositionally biased region" description="Low complexity" evidence="3">
    <location>
        <begin position="13"/>
        <end position="24"/>
    </location>
</feature>
<evidence type="ECO:0000256" key="2">
    <source>
        <dbReference type="PROSITE-ProRule" id="PRU00176"/>
    </source>
</evidence>
<keyword evidence="2" id="KW-0694">RNA-binding</keyword>
<gene>
    <name evidence="5" type="ORF">Daesc_007053</name>
</gene>
<dbReference type="Gene3D" id="3.30.70.330">
    <property type="match status" value="1"/>
</dbReference>
<comment type="caution">
    <text evidence="5">The sequence shown here is derived from an EMBL/GenBank/DDBJ whole genome shotgun (WGS) entry which is preliminary data.</text>
</comment>
<feature type="region of interest" description="Disordered" evidence="3">
    <location>
        <begin position="349"/>
        <end position="373"/>
    </location>
</feature>
<protein>
    <recommendedName>
        <fullName evidence="4">RRM domain-containing protein</fullName>
    </recommendedName>
</protein>
<feature type="compositionally biased region" description="Basic and acidic residues" evidence="3">
    <location>
        <begin position="89"/>
        <end position="98"/>
    </location>
</feature>
<feature type="compositionally biased region" description="Basic and acidic residues" evidence="3">
    <location>
        <begin position="199"/>
        <end position="212"/>
    </location>
</feature>
<dbReference type="InterPro" id="IPR012677">
    <property type="entry name" value="Nucleotide-bd_a/b_plait_sf"/>
</dbReference>
<dbReference type="GO" id="GO:0005634">
    <property type="term" value="C:nucleus"/>
    <property type="evidence" value="ECO:0007669"/>
    <property type="project" value="UniProtKB-SubCell"/>
</dbReference>
<reference evidence="5 6" key="1">
    <citation type="journal article" date="2024" name="Front Chem Biol">
        <title>Unveiling the potential of Daldinia eschscholtzii MFLUCC 19-0629 through bioactivity and bioinformatics studies for enhanced sustainable agriculture production.</title>
        <authorList>
            <person name="Brooks S."/>
            <person name="Weaver J.A."/>
            <person name="Klomchit A."/>
            <person name="Alharthi S.A."/>
            <person name="Onlamun T."/>
            <person name="Nurani R."/>
            <person name="Vong T.K."/>
            <person name="Alberti F."/>
            <person name="Greco C."/>
        </authorList>
    </citation>
    <scope>NUCLEOTIDE SEQUENCE [LARGE SCALE GENOMIC DNA]</scope>
    <source>
        <strain evidence="5">MFLUCC 19-0629</strain>
    </source>
</reference>
<evidence type="ECO:0000256" key="3">
    <source>
        <dbReference type="SAM" id="MobiDB-lite"/>
    </source>
</evidence>
<feature type="compositionally biased region" description="Acidic residues" evidence="3">
    <location>
        <begin position="1"/>
        <end position="10"/>
    </location>
</feature>
<dbReference type="PANTHER" id="PTHR23204">
    <property type="entry name" value="CLEAVAGE AND POLYADENYLATION SPECIFIC FACTOR"/>
    <property type="match status" value="1"/>
</dbReference>
<dbReference type="InterPro" id="IPR035979">
    <property type="entry name" value="RBD_domain_sf"/>
</dbReference>
<dbReference type="SUPFAM" id="SSF54928">
    <property type="entry name" value="RNA-binding domain, RBD"/>
    <property type="match status" value="1"/>
</dbReference>
<accession>A0AAX6MJ88</accession>
<evidence type="ECO:0000259" key="4">
    <source>
        <dbReference type="PROSITE" id="PS50102"/>
    </source>
</evidence>
<feature type="compositionally biased region" description="Polar residues" evidence="3">
    <location>
        <begin position="36"/>
        <end position="56"/>
    </location>
</feature>
<dbReference type="AlphaFoldDB" id="A0AAX6MJ88"/>
<dbReference type="GO" id="GO:0006397">
    <property type="term" value="P:mRNA processing"/>
    <property type="evidence" value="ECO:0007669"/>
    <property type="project" value="UniProtKB-KW"/>
</dbReference>
<feature type="region of interest" description="Disordered" evidence="3">
    <location>
        <begin position="195"/>
        <end position="238"/>
    </location>
</feature>
<evidence type="ECO:0000313" key="5">
    <source>
        <dbReference type="EMBL" id="KAK6952513.1"/>
    </source>
</evidence>
<dbReference type="PROSITE" id="PS50102">
    <property type="entry name" value="RRM"/>
    <property type="match status" value="1"/>
</dbReference>
<evidence type="ECO:0000313" key="6">
    <source>
        <dbReference type="Proteomes" id="UP001369815"/>
    </source>
</evidence>
<dbReference type="CDD" id="cd12372">
    <property type="entry name" value="RRM_CFIm68_CFIm59"/>
    <property type="match status" value="1"/>
</dbReference>
<organism evidence="5 6">
    <name type="scientific">Daldinia eschscholtzii</name>
    <dbReference type="NCBI Taxonomy" id="292717"/>
    <lineage>
        <taxon>Eukaryota</taxon>
        <taxon>Fungi</taxon>
        <taxon>Dikarya</taxon>
        <taxon>Ascomycota</taxon>
        <taxon>Pezizomycotina</taxon>
        <taxon>Sordariomycetes</taxon>
        <taxon>Xylariomycetidae</taxon>
        <taxon>Xylariales</taxon>
        <taxon>Hypoxylaceae</taxon>
        <taxon>Daldinia</taxon>
    </lineage>
</organism>
<dbReference type="SMART" id="SM00360">
    <property type="entry name" value="RRM"/>
    <property type="match status" value="1"/>
</dbReference>
<proteinExistence type="inferred from homology"/>
<keyword evidence="6" id="KW-1185">Reference proteome</keyword>
<dbReference type="EMBL" id="JBANMG010000006">
    <property type="protein sequence ID" value="KAK6952513.1"/>
    <property type="molecule type" value="Genomic_DNA"/>
</dbReference>
<feature type="region of interest" description="Disordered" evidence="3">
    <location>
        <begin position="1"/>
        <end position="102"/>
    </location>
</feature>
<feature type="compositionally biased region" description="Polar residues" evidence="3">
    <location>
        <begin position="67"/>
        <end position="86"/>
    </location>
</feature>
<dbReference type="InterPro" id="IPR034772">
    <property type="entry name" value="CPSF6/7"/>
</dbReference>
<feature type="domain" description="RRM" evidence="4">
    <location>
        <begin position="105"/>
        <end position="191"/>
    </location>
</feature>
<evidence type="ECO:0000256" key="1">
    <source>
        <dbReference type="ARBA" id="ARBA00006265"/>
    </source>
</evidence>
<dbReference type="GO" id="GO:0003723">
    <property type="term" value="F:RNA binding"/>
    <property type="evidence" value="ECO:0007669"/>
    <property type="project" value="UniProtKB-UniRule"/>
</dbReference>
<name>A0AAX6MJ88_9PEZI</name>
<comment type="similarity">
    <text evidence="1">Belongs to the RRM CPSF6/7 family.</text>
</comment>
<sequence length="373" mass="39455">MADEDFEIDVYGDANDANDNNTNVDADDSRLDDSNNHAYENNSSITIANGSNPESTTHAHNDDYENDQQNMDAQSSSATPTQSYQQGVKRKEVSDNRPIDPGATSALLLSELQWWTTDDEIRGWIRQASCEDELKDITFSEHKVNGKSKGQAYIEFASQQAATAAKRQIETAAATSTQPGGKKITVIYTSHTNNPFKTLPKDAPARANKDGQTRGGSNVGGYNDRGNFRGRGNFGGPRGGFNRNFSGNMGGGFHNNVPSGFNNNMGGGNFGFNNMGGGGGGGGNFGFRGGMMPGGGMGGGMRGGGMRGGRGGGGMNPGMNAGMNNGMMGGMGGMGMPMMGFQQPAHFNPAFFGGNQQQSEWQNPHGAKRPREN</sequence>